<evidence type="ECO:0000256" key="10">
    <source>
        <dbReference type="PIRSR" id="PIRSR000388-3"/>
    </source>
</evidence>
<keyword evidence="12" id="KW-1185">Reference proteome</keyword>
<dbReference type="HAMAP" id="MF_00156">
    <property type="entry name" value="PanB"/>
    <property type="match status" value="1"/>
</dbReference>
<comment type="function">
    <text evidence="6 7">Catalyzes the reversible reaction in which hydroxymethyl group from 5,10-methylenetetrahydrofolate is transferred onto alpha-ketoisovalerate to form ketopantoate.</text>
</comment>
<dbReference type="RefSeq" id="WP_066243841.1">
    <property type="nucleotide sequence ID" value="NZ_LSGP01000020.1"/>
</dbReference>
<dbReference type="NCBIfam" id="TIGR00222">
    <property type="entry name" value="panB"/>
    <property type="match status" value="1"/>
</dbReference>
<evidence type="ECO:0000256" key="7">
    <source>
        <dbReference type="HAMAP-Rule" id="MF_00156"/>
    </source>
</evidence>
<dbReference type="OrthoDB" id="9781789at2"/>
<dbReference type="Proteomes" id="UP000076268">
    <property type="component" value="Unassembled WGS sequence"/>
</dbReference>
<dbReference type="PANTHER" id="PTHR20881:SF0">
    <property type="entry name" value="3-METHYL-2-OXOBUTANOATE HYDROXYMETHYLTRANSFERASE"/>
    <property type="match status" value="1"/>
</dbReference>
<keyword evidence="5 7" id="KW-0808">Transferase</keyword>
<feature type="binding site" evidence="7 10">
    <location>
        <position position="47"/>
    </location>
    <ligand>
        <name>Mg(2+)</name>
        <dbReference type="ChEBI" id="CHEBI:18420"/>
    </ligand>
</feature>
<evidence type="ECO:0000256" key="3">
    <source>
        <dbReference type="ARBA" id="ARBA00011424"/>
    </source>
</evidence>
<comment type="cofactor">
    <cofactor evidence="7 10">
        <name>Mg(2+)</name>
        <dbReference type="ChEBI" id="CHEBI:18420"/>
    </cofactor>
    <text evidence="7 10">Binds 1 Mg(2+) ion per subunit.</text>
</comment>
<keyword evidence="4 7" id="KW-0566">Pantothenate biosynthesis</keyword>
<gene>
    <name evidence="7" type="primary">panB</name>
    <name evidence="11" type="ORF">AXX12_11900</name>
</gene>
<feature type="active site" description="Proton acceptor" evidence="7 8">
    <location>
        <position position="185"/>
    </location>
</feature>
<evidence type="ECO:0000256" key="5">
    <source>
        <dbReference type="ARBA" id="ARBA00022679"/>
    </source>
</evidence>
<dbReference type="PIRSF" id="PIRSF000388">
    <property type="entry name" value="Pantoate_hydroxy_MeTrfase"/>
    <property type="match status" value="1"/>
</dbReference>
<dbReference type="GO" id="GO:0008168">
    <property type="term" value="F:methyltransferase activity"/>
    <property type="evidence" value="ECO:0007669"/>
    <property type="project" value="UniProtKB-KW"/>
</dbReference>
<comment type="subcellular location">
    <subcellularLocation>
        <location evidence="7">Cytoplasm</location>
    </subcellularLocation>
</comment>
<comment type="similarity">
    <text evidence="2 7">Belongs to the PanB family.</text>
</comment>
<evidence type="ECO:0000313" key="11">
    <source>
        <dbReference type="EMBL" id="KYZ75890.1"/>
    </source>
</evidence>
<dbReference type="CDD" id="cd06557">
    <property type="entry name" value="KPHMT-like"/>
    <property type="match status" value="1"/>
</dbReference>
<dbReference type="EMBL" id="LSGP01000020">
    <property type="protein sequence ID" value="KYZ75890.1"/>
    <property type="molecule type" value="Genomic_DNA"/>
</dbReference>
<dbReference type="SUPFAM" id="SSF51621">
    <property type="entry name" value="Phosphoenolpyruvate/pyruvate domain"/>
    <property type="match status" value="1"/>
</dbReference>
<dbReference type="InterPro" id="IPR003700">
    <property type="entry name" value="Pantoate_hydroxy_MeTrfase"/>
</dbReference>
<keyword evidence="7" id="KW-0963">Cytoplasm</keyword>
<evidence type="ECO:0000256" key="1">
    <source>
        <dbReference type="ARBA" id="ARBA00005033"/>
    </source>
</evidence>
<dbReference type="GO" id="GO:0015940">
    <property type="term" value="P:pantothenate biosynthetic process"/>
    <property type="evidence" value="ECO:0007669"/>
    <property type="project" value="UniProtKB-UniRule"/>
</dbReference>
<dbReference type="FunFam" id="3.20.20.60:FF:000003">
    <property type="entry name" value="3-methyl-2-oxobutanoate hydroxymethyltransferase"/>
    <property type="match status" value="1"/>
</dbReference>
<protein>
    <recommendedName>
        <fullName evidence="7">3-methyl-2-oxobutanoate hydroxymethyltransferase</fullName>
        <ecNumber evidence="7">2.1.2.11</ecNumber>
    </recommendedName>
    <alternativeName>
        <fullName evidence="7">Ketopantoate hydroxymethyltransferase</fullName>
        <shortName evidence="7">KPHMT</shortName>
    </alternativeName>
</protein>
<feature type="binding site" evidence="7 9">
    <location>
        <position position="116"/>
    </location>
    <ligand>
        <name>3-methyl-2-oxobutanoate</name>
        <dbReference type="ChEBI" id="CHEBI:11851"/>
    </ligand>
</feature>
<dbReference type="InterPro" id="IPR040442">
    <property type="entry name" value="Pyrv_kinase-like_dom_sf"/>
</dbReference>
<evidence type="ECO:0000256" key="6">
    <source>
        <dbReference type="ARBA" id="ARBA00056497"/>
    </source>
</evidence>
<dbReference type="InterPro" id="IPR015813">
    <property type="entry name" value="Pyrv/PenolPyrv_kinase-like_dom"/>
</dbReference>
<accession>A0A154BPV3</accession>
<evidence type="ECO:0000256" key="9">
    <source>
        <dbReference type="PIRSR" id="PIRSR000388-2"/>
    </source>
</evidence>
<organism evidence="11 12">
    <name type="scientific">Anaerosporomusa subterranea</name>
    <dbReference type="NCBI Taxonomy" id="1794912"/>
    <lineage>
        <taxon>Bacteria</taxon>
        <taxon>Bacillati</taxon>
        <taxon>Bacillota</taxon>
        <taxon>Negativicutes</taxon>
        <taxon>Acetonemataceae</taxon>
        <taxon>Anaerosporomusa</taxon>
    </lineage>
</organism>
<dbReference type="GO" id="GO:0032259">
    <property type="term" value="P:methylation"/>
    <property type="evidence" value="ECO:0007669"/>
    <property type="project" value="UniProtKB-KW"/>
</dbReference>
<dbReference type="Pfam" id="PF02548">
    <property type="entry name" value="Pantoate_transf"/>
    <property type="match status" value="1"/>
</dbReference>
<evidence type="ECO:0000256" key="2">
    <source>
        <dbReference type="ARBA" id="ARBA00008676"/>
    </source>
</evidence>
<sequence>MSNKRINTAAIREKKAKGEVITMLTAYDAAFARLLDEAGVDMLLVGDSLGNTMLGYDSTLPVTMEDMLHHTRAVCRGASHSLVVADMPFMSYQVSIEEALRNAGRFLKETGAQAVKLEGGKEVAPAVKAMTAAGIPVVGHLGLTPQSVHQLGGFKVQGKDVAAAQRLMDDARSLEEAGAFAVVLECVPAPLATKVSQTLAIPTIGIGAGNGCDGQVLVIHDVLGLLPGFKPKFVKAYRTLHTEVSAAVREYIDEVKTRQFPGPEHSFALADEVLEKLY</sequence>
<dbReference type="STRING" id="1794912.AXX12_11900"/>
<name>A0A154BPV3_ANASB</name>
<dbReference type="AlphaFoldDB" id="A0A154BPV3"/>
<dbReference type="GO" id="GO:0005737">
    <property type="term" value="C:cytoplasm"/>
    <property type="evidence" value="ECO:0007669"/>
    <property type="project" value="UniProtKB-SubCell"/>
</dbReference>
<feature type="binding site" evidence="7 9">
    <location>
        <begin position="47"/>
        <end position="48"/>
    </location>
    <ligand>
        <name>3-methyl-2-oxobutanoate</name>
        <dbReference type="ChEBI" id="CHEBI:11851"/>
    </ligand>
</feature>
<comment type="pathway">
    <text evidence="1 7">Cofactor biosynthesis; (R)-pantothenate biosynthesis; (R)-pantoate from 3-methyl-2-oxobutanoate: step 1/2.</text>
</comment>
<comment type="subunit">
    <text evidence="3 7">Homodecamer; pentamer of dimers.</text>
</comment>
<feature type="binding site" evidence="7 10">
    <location>
        <position position="118"/>
    </location>
    <ligand>
        <name>Mg(2+)</name>
        <dbReference type="ChEBI" id="CHEBI:18420"/>
    </ligand>
</feature>
<dbReference type="UniPathway" id="UPA00028">
    <property type="reaction ID" value="UER00003"/>
</dbReference>
<feature type="binding site" evidence="7 9">
    <location>
        <position position="86"/>
    </location>
    <ligand>
        <name>3-methyl-2-oxobutanoate</name>
        <dbReference type="ChEBI" id="CHEBI:11851"/>
    </ligand>
</feature>
<dbReference type="GO" id="GO:0000287">
    <property type="term" value="F:magnesium ion binding"/>
    <property type="evidence" value="ECO:0007669"/>
    <property type="project" value="TreeGrafter"/>
</dbReference>
<evidence type="ECO:0000256" key="4">
    <source>
        <dbReference type="ARBA" id="ARBA00022655"/>
    </source>
</evidence>
<dbReference type="EC" id="2.1.2.11" evidence="7"/>
<comment type="caution">
    <text evidence="11">The sequence shown here is derived from an EMBL/GenBank/DDBJ whole genome shotgun (WGS) entry which is preliminary data.</text>
</comment>
<feature type="binding site" evidence="7 10">
    <location>
        <position position="86"/>
    </location>
    <ligand>
        <name>Mg(2+)</name>
        <dbReference type="ChEBI" id="CHEBI:18420"/>
    </ligand>
</feature>
<evidence type="ECO:0000313" key="12">
    <source>
        <dbReference type="Proteomes" id="UP000076268"/>
    </source>
</evidence>
<keyword evidence="7 10" id="KW-0479">Metal-binding</keyword>
<dbReference type="GO" id="GO:0003864">
    <property type="term" value="F:3-methyl-2-oxobutanoate hydroxymethyltransferase activity"/>
    <property type="evidence" value="ECO:0007669"/>
    <property type="project" value="UniProtKB-UniRule"/>
</dbReference>
<keyword evidence="11" id="KW-0489">Methyltransferase</keyword>
<reference evidence="11 12" key="1">
    <citation type="submission" date="2016-02" db="EMBL/GenBank/DDBJ databases">
        <title>Anaerosporomusa subterraneum gen. nov., sp. nov., a spore-forming obligate anaerobe isolated from saprolite.</title>
        <authorList>
            <person name="Choi J.K."/>
            <person name="Shah M."/>
            <person name="Yee N."/>
        </authorList>
    </citation>
    <scope>NUCLEOTIDE SEQUENCE [LARGE SCALE GENOMIC DNA]</scope>
    <source>
        <strain evidence="11 12">RU4</strain>
    </source>
</reference>
<proteinExistence type="inferred from homology"/>
<keyword evidence="7 10" id="KW-0460">Magnesium</keyword>
<dbReference type="NCBIfam" id="NF001452">
    <property type="entry name" value="PRK00311.1"/>
    <property type="match status" value="1"/>
</dbReference>
<evidence type="ECO:0000256" key="8">
    <source>
        <dbReference type="PIRSR" id="PIRSR000388-1"/>
    </source>
</evidence>
<dbReference type="PANTHER" id="PTHR20881">
    <property type="entry name" value="3-METHYL-2-OXOBUTANOATE HYDROXYMETHYLTRANSFERASE"/>
    <property type="match status" value="1"/>
</dbReference>
<comment type="catalytic activity">
    <reaction evidence="7">
        <text>(6R)-5,10-methylene-5,6,7,8-tetrahydrofolate + 3-methyl-2-oxobutanoate + H2O = 2-dehydropantoate + (6S)-5,6,7,8-tetrahydrofolate</text>
        <dbReference type="Rhea" id="RHEA:11824"/>
        <dbReference type="ChEBI" id="CHEBI:11561"/>
        <dbReference type="ChEBI" id="CHEBI:11851"/>
        <dbReference type="ChEBI" id="CHEBI:15377"/>
        <dbReference type="ChEBI" id="CHEBI:15636"/>
        <dbReference type="ChEBI" id="CHEBI:57453"/>
        <dbReference type="EC" id="2.1.2.11"/>
    </reaction>
</comment>
<dbReference type="Gene3D" id="3.20.20.60">
    <property type="entry name" value="Phosphoenolpyruvate-binding domains"/>
    <property type="match status" value="1"/>
</dbReference>